<dbReference type="AlphaFoldDB" id="A0A1M7N1D4"/>
<evidence type="ECO:0000313" key="2">
    <source>
        <dbReference type="Proteomes" id="UP000186002"/>
    </source>
</evidence>
<accession>A0A1M7N1D4</accession>
<gene>
    <name evidence="1" type="ORF">SAMN05444272_3654</name>
</gene>
<dbReference type="STRING" id="735517.SAMN05444272_3654"/>
<name>A0A1M7N1D4_9HYPH</name>
<organism evidence="1 2">
    <name type="scientific">Roseibium suaedae</name>
    <dbReference type="NCBI Taxonomy" id="735517"/>
    <lineage>
        <taxon>Bacteria</taxon>
        <taxon>Pseudomonadati</taxon>
        <taxon>Pseudomonadota</taxon>
        <taxon>Alphaproteobacteria</taxon>
        <taxon>Hyphomicrobiales</taxon>
        <taxon>Stappiaceae</taxon>
        <taxon>Roseibium</taxon>
    </lineage>
</organism>
<sequence>MSYVMAFLSVLVFSALRAHGTWRRKQEARVAIARNSAGRPRSH</sequence>
<protein>
    <submittedName>
        <fullName evidence="1">Uncharacterized protein</fullName>
    </submittedName>
</protein>
<proteinExistence type="predicted"/>
<keyword evidence="2" id="KW-1185">Reference proteome</keyword>
<evidence type="ECO:0000313" key="1">
    <source>
        <dbReference type="EMBL" id="SHM97205.1"/>
    </source>
</evidence>
<reference evidence="1 2" key="1">
    <citation type="submission" date="2016-11" db="EMBL/GenBank/DDBJ databases">
        <authorList>
            <person name="Jaros S."/>
            <person name="Januszkiewicz K."/>
            <person name="Wedrychowicz H."/>
        </authorList>
    </citation>
    <scope>NUCLEOTIDE SEQUENCE [LARGE SCALE GENOMIC DNA]</scope>
    <source>
        <strain evidence="1 2">DSM 22153</strain>
    </source>
</reference>
<dbReference type="EMBL" id="FRBW01000004">
    <property type="protein sequence ID" value="SHM97205.1"/>
    <property type="molecule type" value="Genomic_DNA"/>
</dbReference>
<dbReference type="Proteomes" id="UP000186002">
    <property type="component" value="Unassembled WGS sequence"/>
</dbReference>